<evidence type="ECO:0000256" key="1">
    <source>
        <dbReference type="SAM" id="MobiDB-lite"/>
    </source>
</evidence>
<protein>
    <recommendedName>
        <fullName evidence="4">Mediator of RNA polymerase II transcription subunit 30</fullName>
    </recommendedName>
</protein>
<proteinExistence type="predicted"/>
<evidence type="ECO:0000313" key="2">
    <source>
        <dbReference type="EMBL" id="GMH01144.1"/>
    </source>
</evidence>
<comment type="caution">
    <text evidence="2">The sequence shown here is derived from an EMBL/GenBank/DDBJ whole genome shotgun (WGS) entry which is preliminary data.</text>
</comment>
<dbReference type="PANTHER" id="PTHR36406">
    <property type="entry name" value="MEDIATOR OF RNA POLYMERASE II TRANSCRIPTION SUBUNIT 30"/>
    <property type="match status" value="1"/>
</dbReference>
<feature type="compositionally biased region" description="Low complexity" evidence="1">
    <location>
        <begin position="64"/>
        <end position="79"/>
    </location>
</feature>
<feature type="region of interest" description="Disordered" evidence="1">
    <location>
        <begin position="64"/>
        <end position="83"/>
    </location>
</feature>
<dbReference type="AlphaFoldDB" id="A0AAD3RYN8"/>
<organism evidence="2 3">
    <name type="scientific">Nepenthes gracilis</name>
    <name type="common">Slender pitcher plant</name>
    <dbReference type="NCBI Taxonomy" id="150966"/>
    <lineage>
        <taxon>Eukaryota</taxon>
        <taxon>Viridiplantae</taxon>
        <taxon>Streptophyta</taxon>
        <taxon>Embryophyta</taxon>
        <taxon>Tracheophyta</taxon>
        <taxon>Spermatophyta</taxon>
        <taxon>Magnoliopsida</taxon>
        <taxon>eudicotyledons</taxon>
        <taxon>Gunneridae</taxon>
        <taxon>Pentapetalae</taxon>
        <taxon>Caryophyllales</taxon>
        <taxon>Nepenthaceae</taxon>
        <taxon>Nepenthes</taxon>
    </lineage>
</organism>
<dbReference type="InterPro" id="IPR034568">
    <property type="entry name" value="MED30"/>
</dbReference>
<name>A0AAD3RYN8_NEPGR</name>
<keyword evidence="3" id="KW-1185">Reference proteome</keyword>
<sequence>MADAMEEEGTITSPKTTKELAMEGQKYLEETIESAFHILSAMNDELCNPSLWPTIAATAATTTTTTTTPSVSSSLASTAGNNPVVHGDAVNGDVSSDSSHTFEMGGGALDEARLRYKTSVAALRAVLNAIPNSQKETASSSIPKVDANEMENLEEKVSNLRMELTDKNKYLKLLIDQLRDLITDISTWQSPCSL</sequence>
<evidence type="ECO:0000313" key="3">
    <source>
        <dbReference type="Proteomes" id="UP001279734"/>
    </source>
</evidence>
<gene>
    <name evidence="2" type="ORF">Nepgr_002983</name>
</gene>
<dbReference type="GO" id="GO:0016592">
    <property type="term" value="C:mediator complex"/>
    <property type="evidence" value="ECO:0007669"/>
    <property type="project" value="InterPro"/>
</dbReference>
<dbReference type="Proteomes" id="UP001279734">
    <property type="component" value="Unassembled WGS sequence"/>
</dbReference>
<dbReference type="EMBL" id="BSYO01000002">
    <property type="protein sequence ID" value="GMH01144.1"/>
    <property type="molecule type" value="Genomic_DNA"/>
</dbReference>
<reference evidence="2" key="1">
    <citation type="submission" date="2023-05" db="EMBL/GenBank/DDBJ databases">
        <title>Nepenthes gracilis genome sequencing.</title>
        <authorList>
            <person name="Fukushima K."/>
        </authorList>
    </citation>
    <scope>NUCLEOTIDE SEQUENCE</scope>
    <source>
        <strain evidence="2">SING2019-196</strain>
    </source>
</reference>
<evidence type="ECO:0008006" key="4">
    <source>
        <dbReference type="Google" id="ProtNLM"/>
    </source>
</evidence>
<accession>A0AAD3RYN8</accession>
<dbReference type="PANTHER" id="PTHR36406:SF2">
    <property type="entry name" value="MEDIATOR OF RNA POLYMERASE II TRANSCRIPTION SUBUNIT 30"/>
    <property type="match status" value="1"/>
</dbReference>